<accession>A0A915CUW1</accession>
<keyword evidence="1" id="KW-0175">Coiled coil</keyword>
<name>A0A915CUW1_9BILA</name>
<sequence length="307" mass="36050">MHSWQDIDEWPTSPEGEDWAFIIAVASRPVVAVARGRMTPNRLNFEDKIWRVNNSLSRRHDELKHYWSEARREELKQLKTIVINDLQAQHLAKQREIQELEDTDLIYKDLAQAQQKLCLVEEKYKRSTFSNIREEQVQVNEVNRIKRNIAKLAKYIPLVEQRKSLEAQIKADRHKNRTIRLQMRAAQDKIRDSRHKIKAIQTPFLRLREVLADLKVEKRNLIEKYNDERQNYSAWLKHNKVNKTSSTFPSAILQDQSGDSLEPVSCPKVKLQTPYSLPPKSSVLFSVQSSEHRWSSRALQPPSKSLQ</sequence>
<organism evidence="2 3">
    <name type="scientific">Ditylenchus dipsaci</name>
    <dbReference type="NCBI Taxonomy" id="166011"/>
    <lineage>
        <taxon>Eukaryota</taxon>
        <taxon>Metazoa</taxon>
        <taxon>Ecdysozoa</taxon>
        <taxon>Nematoda</taxon>
        <taxon>Chromadorea</taxon>
        <taxon>Rhabditida</taxon>
        <taxon>Tylenchina</taxon>
        <taxon>Tylenchomorpha</taxon>
        <taxon>Sphaerularioidea</taxon>
        <taxon>Anguinidae</taxon>
        <taxon>Anguininae</taxon>
        <taxon>Ditylenchus</taxon>
    </lineage>
</organism>
<dbReference type="WBParaSite" id="jg12638">
    <property type="protein sequence ID" value="jg12638"/>
    <property type="gene ID" value="jg12638"/>
</dbReference>
<evidence type="ECO:0000256" key="1">
    <source>
        <dbReference type="SAM" id="Coils"/>
    </source>
</evidence>
<feature type="coiled-coil region" evidence="1">
    <location>
        <begin position="204"/>
        <end position="231"/>
    </location>
</feature>
<reference evidence="3" key="1">
    <citation type="submission" date="2022-11" db="UniProtKB">
        <authorList>
            <consortium name="WormBaseParasite"/>
        </authorList>
    </citation>
    <scope>IDENTIFICATION</scope>
</reference>
<evidence type="ECO:0000313" key="3">
    <source>
        <dbReference type="WBParaSite" id="jg12638"/>
    </source>
</evidence>
<keyword evidence="2" id="KW-1185">Reference proteome</keyword>
<dbReference type="AlphaFoldDB" id="A0A915CUW1"/>
<evidence type="ECO:0000313" key="2">
    <source>
        <dbReference type="Proteomes" id="UP000887574"/>
    </source>
</evidence>
<dbReference type="Proteomes" id="UP000887574">
    <property type="component" value="Unplaced"/>
</dbReference>
<proteinExistence type="predicted"/>
<protein>
    <submittedName>
        <fullName evidence="3">Uncharacterized protein</fullName>
    </submittedName>
</protein>